<organism evidence="4 5">
    <name type="scientific">Sphingobacterium nematocida</name>
    <dbReference type="NCBI Taxonomy" id="1513896"/>
    <lineage>
        <taxon>Bacteria</taxon>
        <taxon>Pseudomonadati</taxon>
        <taxon>Bacteroidota</taxon>
        <taxon>Sphingobacteriia</taxon>
        <taxon>Sphingobacteriales</taxon>
        <taxon>Sphingobacteriaceae</taxon>
        <taxon>Sphingobacterium</taxon>
    </lineage>
</organism>
<dbReference type="RefSeq" id="WP_079644560.1">
    <property type="nucleotide sequence ID" value="NZ_FUZF01000016.1"/>
</dbReference>
<evidence type="ECO:0000259" key="2">
    <source>
        <dbReference type="Pfam" id="PF04773"/>
    </source>
</evidence>
<gene>
    <name evidence="4" type="ORF">SAMN05660841_03204</name>
</gene>
<accession>A0A1T5FFP5</accession>
<dbReference type="InterPro" id="IPR012373">
    <property type="entry name" value="Ferrdict_sens_TM"/>
</dbReference>
<dbReference type="PANTHER" id="PTHR30273:SF2">
    <property type="entry name" value="PROTEIN FECR"/>
    <property type="match status" value="1"/>
</dbReference>
<dbReference type="InterPro" id="IPR032508">
    <property type="entry name" value="FecR_C"/>
</dbReference>
<dbReference type="PANTHER" id="PTHR30273">
    <property type="entry name" value="PERIPLASMIC SIGNAL SENSOR AND SIGMA FACTOR ACTIVATOR FECR-RELATED"/>
    <property type="match status" value="1"/>
</dbReference>
<proteinExistence type="predicted"/>
<name>A0A1T5FFP5_9SPHI</name>
<evidence type="ECO:0000259" key="3">
    <source>
        <dbReference type="Pfam" id="PF16344"/>
    </source>
</evidence>
<dbReference type="InterPro" id="IPR006860">
    <property type="entry name" value="FecR"/>
</dbReference>
<sequence length="364" mass="41736">MPYDIEELIEKYKAGKLTKAERDYLMQWYNSFADSQSLDNYANEDLLEDINELKYIDYSASSKKVFRFFYKWPLVAAAFVLVGIISFILIKNRLEQQTSATHVVAGSQKAELILHSGEKIILDSLTSFAPIVKKNLQIDRLKDGTLKYTALTNNDGTNSYDELSIPKGGEYKIQLVDGTKVWLNAGSKLRFYTSSKSTNREVWLEGEGYFEVQKNAERPFLVHTNQQKIRVTGTAFNVSCNNSKTQTTLIEGGVSINDGKVHLKPNEQLTTQDKVDHALVKVDVADVIAWKNGYFIFKDYPLDEVLRNLEAWYDLQFTSKTTLKNHKIWATMSKYKDIDEVLHIIELTGVAKFKREGRRVEIRQ</sequence>
<dbReference type="STRING" id="1513896.SAMN05660841_03204"/>
<feature type="transmembrane region" description="Helical" evidence="1">
    <location>
        <begin position="68"/>
        <end position="90"/>
    </location>
</feature>
<dbReference type="GO" id="GO:0016989">
    <property type="term" value="F:sigma factor antagonist activity"/>
    <property type="evidence" value="ECO:0007669"/>
    <property type="project" value="TreeGrafter"/>
</dbReference>
<keyword evidence="5" id="KW-1185">Reference proteome</keyword>
<evidence type="ECO:0000256" key="1">
    <source>
        <dbReference type="SAM" id="Phobius"/>
    </source>
</evidence>
<feature type="domain" description="Protein FecR C-terminal" evidence="3">
    <location>
        <begin position="294"/>
        <end position="362"/>
    </location>
</feature>
<dbReference type="AlphaFoldDB" id="A0A1T5FFP5"/>
<dbReference type="EMBL" id="FUZF01000016">
    <property type="protein sequence ID" value="SKB94975.1"/>
    <property type="molecule type" value="Genomic_DNA"/>
</dbReference>
<keyword evidence="1" id="KW-1133">Transmembrane helix</keyword>
<feature type="domain" description="FecR protein" evidence="2">
    <location>
        <begin position="162"/>
        <end position="254"/>
    </location>
</feature>
<dbReference type="Pfam" id="PF16344">
    <property type="entry name" value="FecR_C"/>
    <property type="match status" value="1"/>
</dbReference>
<dbReference type="OrthoDB" id="649666at2"/>
<dbReference type="Pfam" id="PF04773">
    <property type="entry name" value="FecR"/>
    <property type="match status" value="1"/>
</dbReference>
<protein>
    <submittedName>
        <fullName evidence="4">FecR family protein</fullName>
    </submittedName>
</protein>
<dbReference type="Gene3D" id="3.55.50.30">
    <property type="match status" value="1"/>
</dbReference>
<dbReference type="Proteomes" id="UP000190150">
    <property type="component" value="Unassembled WGS sequence"/>
</dbReference>
<reference evidence="5" key="1">
    <citation type="submission" date="2017-02" db="EMBL/GenBank/DDBJ databases">
        <authorList>
            <person name="Varghese N."/>
            <person name="Submissions S."/>
        </authorList>
    </citation>
    <scope>NUCLEOTIDE SEQUENCE [LARGE SCALE GENOMIC DNA]</scope>
    <source>
        <strain evidence="5">DSM 24091</strain>
    </source>
</reference>
<dbReference type="Gene3D" id="2.60.120.1440">
    <property type="match status" value="1"/>
</dbReference>
<evidence type="ECO:0000313" key="4">
    <source>
        <dbReference type="EMBL" id="SKB94975.1"/>
    </source>
</evidence>
<keyword evidence="1" id="KW-0812">Transmembrane</keyword>
<evidence type="ECO:0000313" key="5">
    <source>
        <dbReference type="Proteomes" id="UP000190150"/>
    </source>
</evidence>
<keyword evidence="1" id="KW-0472">Membrane</keyword>